<dbReference type="Pfam" id="PF13637">
    <property type="entry name" value="Ank_4"/>
    <property type="match status" value="2"/>
</dbReference>
<evidence type="ECO:0000256" key="4">
    <source>
        <dbReference type="SAM" id="Coils"/>
    </source>
</evidence>
<feature type="repeat" description="ANK" evidence="3">
    <location>
        <begin position="1046"/>
        <end position="1078"/>
    </location>
</feature>
<dbReference type="Pfam" id="PF12796">
    <property type="entry name" value="Ank_2"/>
    <property type="match status" value="3"/>
</dbReference>
<evidence type="ECO:0000313" key="8">
    <source>
        <dbReference type="Proteomes" id="UP000186955"/>
    </source>
</evidence>
<evidence type="ECO:0000256" key="1">
    <source>
        <dbReference type="ARBA" id="ARBA00022737"/>
    </source>
</evidence>
<sequence length="1221" mass="139151">MSFGFGIGDFLVVLKLAKELKDRFAQAPKEYKGIYQEVESISIVLHRIEDLDEDDFEEEQIEEMERLLQNCQDLLSELSLKLDKLQVLSNDSSPHWKQKVRRAWKRITWDQKEINEYRSRIVSNITLFNLLVGSINQSLTVEIANGIRALSFKQDVFIQRQEQKEEDHERDKILSWISPASLAARQSEVFKSRQEGTGRWLLKTEEFTHWLSQEKQILLCTGIPGAGKTVLVSVIIDYLETTFSGQEDIGIAYYFCDFRQEQSLFGMYSAILRQLLQGKASIPEHVVSLHQKHNQRGTLPSINDIIEALIVTMSRYRRSFIILDALDECPLSDSLGSVRYAFLRQILSLPNEHDVSLLATSRIDQEIIALFEGGTSMEVQATREDIQQYIDVRLNDLRPFVHRKPELKQCIKDEITDAAKGMFLLARLYLNLLTDQPNEKGIRKVLTSFQGGSRTNIYKAAYDQTVKRMESQSPDALELAKRTIGWITNAKRPLKVEELEEALAIEIKSSDLDETNITDIEQLTSYCCGLVMVDEATKHVKLVHYTTQTYFEGLWETWCPEIHQIITNSCLTYVAYDSFEEAASDSVIELDTLLSNRPFYKYPVHYWGHHFREHPGNHSMALHYLRNKNKAKVFAFYFEKLENRFKIYRDSLRNISESSITVEMSGIHLASRFGLSDLVRDLLDEDPSNIDVRDYSGRDALHIALSHDHEKVVNILLDRGANIESRDKLNHTPMHRACEIGNDRIVITLLESGASVTHWAIPGLTPLHFAAGAGHETTVKLLLENGADIDFPGGCFETPLFQAARKGHESMVQLLLEHGAYVNYKHYTGATPLHAAITDAIRPVPDVVRLLVKNGASIKIQASKEADLGQNLLHLAIRKRQNEVAEYLMSLGLKFDSLDRADRTPLHIAVMKGNEAGAELLLRKAQLVFPDGSYVNFKDGNGDTPLNLAIWHDYNHTLEITELLVKNGADVNTENYWGNTPLAGAIIRWAVDVTRVLLENGADPNLPDNNPKEPDMLYLPFGLGPHDHEFIPSHFFTHAFPCWRLQCRRPLQWAISQGHEDIAKLLLESGADPNIPDIFGRTALHTAVCSGQIEMVRMLLTFPGIDESHVDNWGLTAFVESQRRQNDEISMFFENTEVPDPPSEEYNSDVEEIDWHVSPHICYVCLKKVDDSKERYFLCRNLAFCEFCSPLEMEMDERRCPACGDCLVEGKLHQESDDSDY</sequence>
<dbReference type="SMART" id="SM00248">
    <property type="entry name" value="ANK"/>
    <property type="match status" value="12"/>
</dbReference>
<name>A0A1Q5SUF5_9EURO</name>
<dbReference type="Gene3D" id="3.40.50.300">
    <property type="entry name" value="P-loop containing nucleotide triphosphate hydrolases"/>
    <property type="match status" value="1"/>
</dbReference>
<feature type="repeat" description="ANK" evidence="3">
    <location>
        <begin position="977"/>
        <end position="1009"/>
    </location>
</feature>
<feature type="repeat" description="ANK" evidence="3">
    <location>
        <begin position="798"/>
        <end position="827"/>
    </location>
</feature>
<feature type="repeat" description="ANK" evidence="3">
    <location>
        <begin position="828"/>
        <end position="863"/>
    </location>
</feature>
<keyword evidence="8" id="KW-1185">Reference proteome</keyword>
<evidence type="ECO:0000313" key="7">
    <source>
        <dbReference type="EMBL" id="OKO91613.1"/>
    </source>
</evidence>
<evidence type="ECO:0000256" key="3">
    <source>
        <dbReference type="PROSITE-ProRule" id="PRU00023"/>
    </source>
</evidence>
<feature type="repeat" description="ANK" evidence="3">
    <location>
        <begin position="868"/>
        <end position="900"/>
    </location>
</feature>
<dbReference type="InterPro" id="IPR002110">
    <property type="entry name" value="Ankyrin_rpt"/>
</dbReference>
<dbReference type="InterPro" id="IPR036770">
    <property type="entry name" value="Ankyrin_rpt-contain_sf"/>
</dbReference>
<feature type="repeat" description="ANK" evidence="3">
    <location>
        <begin position="1079"/>
        <end position="1100"/>
    </location>
</feature>
<feature type="repeat" description="ANK" evidence="3">
    <location>
        <begin position="941"/>
        <end position="976"/>
    </location>
</feature>
<keyword evidence="1" id="KW-0677">Repeat</keyword>
<dbReference type="Pfam" id="PF00023">
    <property type="entry name" value="Ank"/>
    <property type="match status" value="1"/>
</dbReference>
<dbReference type="InterPro" id="IPR027417">
    <property type="entry name" value="P-loop_NTPase"/>
</dbReference>
<evidence type="ECO:0000259" key="5">
    <source>
        <dbReference type="Pfam" id="PF22939"/>
    </source>
</evidence>
<dbReference type="InterPro" id="IPR056884">
    <property type="entry name" value="NPHP3-like_N"/>
</dbReference>
<keyword evidence="4" id="KW-0175">Coiled coil</keyword>
<proteinExistence type="predicted"/>
<comment type="caution">
    <text evidence="7">The sequence shown here is derived from an EMBL/GenBank/DDBJ whole genome shotgun (WGS) entry which is preliminary data.</text>
</comment>
<dbReference type="PANTHER" id="PTHR24198">
    <property type="entry name" value="ANKYRIN REPEAT AND PROTEIN KINASE DOMAIN-CONTAINING PROTEIN"/>
    <property type="match status" value="1"/>
</dbReference>
<dbReference type="STRING" id="1316194.A0A1Q5SUF5"/>
<dbReference type="PRINTS" id="PR01415">
    <property type="entry name" value="ANKYRIN"/>
</dbReference>
<evidence type="ECO:0000256" key="2">
    <source>
        <dbReference type="ARBA" id="ARBA00023043"/>
    </source>
</evidence>
<dbReference type="Pfam" id="PF22939">
    <property type="entry name" value="WHD_GPIID"/>
    <property type="match status" value="1"/>
</dbReference>
<evidence type="ECO:0000259" key="6">
    <source>
        <dbReference type="Pfam" id="PF24883"/>
    </source>
</evidence>
<dbReference type="Proteomes" id="UP000186955">
    <property type="component" value="Unassembled WGS sequence"/>
</dbReference>
<dbReference type="PANTHER" id="PTHR24198:SF165">
    <property type="entry name" value="ANKYRIN REPEAT-CONTAINING PROTEIN-RELATED"/>
    <property type="match status" value="1"/>
</dbReference>
<dbReference type="Gene3D" id="1.25.40.20">
    <property type="entry name" value="Ankyrin repeat-containing domain"/>
    <property type="match status" value="3"/>
</dbReference>
<dbReference type="OrthoDB" id="195446at2759"/>
<dbReference type="Pfam" id="PF24883">
    <property type="entry name" value="NPHP3_N"/>
    <property type="match status" value="1"/>
</dbReference>
<gene>
    <name evidence="7" type="ORF">PENSUB_13020</name>
</gene>
<dbReference type="SUPFAM" id="SSF48403">
    <property type="entry name" value="Ankyrin repeat"/>
    <property type="match status" value="2"/>
</dbReference>
<dbReference type="EMBL" id="MNBE01000746">
    <property type="protein sequence ID" value="OKO91613.1"/>
    <property type="molecule type" value="Genomic_DNA"/>
</dbReference>
<dbReference type="SUPFAM" id="SSF52540">
    <property type="entry name" value="P-loop containing nucleoside triphosphate hydrolases"/>
    <property type="match status" value="1"/>
</dbReference>
<dbReference type="InterPro" id="IPR054471">
    <property type="entry name" value="GPIID_WHD"/>
</dbReference>
<feature type="domain" description="Nephrocystin 3-like N-terminal" evidence="6">
    <location>
        <begin position="196"/>
        <end position="362"/>
    </location>
</feature>
<keyword evidence="2 3" id="KW-0040">ANK repeat</keyword>
<accession>A0A1Q5SUF5</accession>
<dbReference type="AlphaFoldDB" id="A0A1Q5SUF5"/>
<dbReference type="PROSITE" id="PS50297">
    <property type="entry name" value="ANK_REP_REGION"/>
    <property type="match status" value="9"/>
</dbReference>
<dbReference type="PROSITE" id="PS50088">
    <property type="entry name" value="ANK_REPEAT"/>
    <property type="match status" value="10"/>
</dbReference>
<feature type="domain" description="GPI inositol-deacylase winged helix" evidence="5">
    <location>
        <begin position="478"/>
        <end position="550"/>
    </location>
</feature>
<reference evidence="7 8" key="1">
    <citation type="submission" date="2016-10" db="EMBL/GenBank/DDBJ databases">
        <title>Genome sequence of the ascomycete fungus Penicillium subrubescens.</title>
        <authorList>
            <person name="De Vries R.P."/>
            <person name="Peng M."/>
            <person name="Dilokpimol A."/>
            <person name="Hilden K."/>
            <person name="Makela M.R."/>
            <person name="Grigoriev I."/>
            <person name="Riley R."/>
            <person name="Granchi Z."/>
        </authorList>
    </citation>
    <scope>NUCLEOTIDE SEQUENCE [LARGE SCALE GENOMIC DNA]</scope>
    <source>
        <strain evidence="7 8">CBS 132785</strain>
    </source>
</reference>
<protein>
    <submittedName>
        <fullName evidence="7">Serine/threonine-protein phosphatase 6 regulatory ankyrin repeat subunit C</fullName>
    </submittedName>
</protein>
<feature type="repeat" description="ANK" evidence="3">
    <location>
        <begin position="729"/>
        <end position="756"/>
    </location>
</feature>
<feature type="repeat" description="ANK" evidence="3">
    <location>
        <begin position="696"/>
        <end position="728"/>
    </location>
</feature>
<organism evidence="7 8">
    <name type="scientific">Penicillium subrubescens</name>
    <dbReference type="NCBI Taxonomy" id="1316194"/>
    <lineage>
        <taxon>Eukaryota</taxon>
        <taxon>Fungi</taxon>
        <taxon>Dikarya</taxon>
        <taxon>Ascomycota</taxon>
        <taxon>Pezizomycotina</taxon>
        <taxon>Eurotiomycetes</taxon>
        <taxon>Eurotiomycetidae</taxon>
        <taxon>Eurotiales</taxon>
        <taxon>Aspergillaceae</taxon>
        <taxon>Penicillium</taxon>
    </lineage>
</organism>
<feature type="coiled-coil region" evidence="4">
    <location>
        <begin position="54"/>
        <end position="88"/>
    </location>
</feature>
<feature type="repeat" description="ANK" evidence="3">
    <location>
        <begin position="762"/>
        <end position="794"/>
    </location>
</feature>